<dbReference type="Pfam" id="PF00593">
    <property type="entry name" value="TonB_dep_Rec_b-barrel"/>
    <property type="match status" value="1"/>
</dbReference>
<keyword evidence="5 9" id="KW-0798">TonB box</keyword>
<evidence type="ECO:0000259" key="12">
    <source>
        <dbReference type="Pfam" id="PF00593"/>
    </source>
</evidence>
<keyword evidence="3 8" id="KW-1134">Transmembrane beta strand</keyword>
<evidence type="ECO:0000256" key="5">
    <source>
        <dbReference type="ARBA" id="ARBA00023077"/>
    </source>
</evidence>
<dbReference type="InterPro" id="IPR000531">
    <property type="entry name" value="Beta-barrel_TonB"/>
</dbReference>
<keyword evidence="4 8" id="KW-0812">Transmembrane</keyword>
<dbReference type="PATRIC" id="fig|742726.3.peg.1137"/>
<accession>K0WZP1</accession>
<dbReference type="HOGENOM" id="CLU_004317_2_0_10"/>
<keyword evidence="7 8" id="KW-0998">Cell outer membrane</keyword>
<organism evidence="14 15">
    <name type="scientific">Barnesiella intestinihominis YIT 11860</name>
    <dbReference type="NCBI Taxonomy" id="742726"/>
    <lineage>
        <taxon>Bacteria</taxon>
        <taxon>Pseudomonadati</taxon>
        <taxon>Bacteroidota</taxon>
        <taxon>Bacteroidia</taxon>
        <taxon>Bacteroidales</taxon>
        <taxon>Barnesiellaceae</taxon>
        <taxon>Barnesiella</taxon>
    </lineage>
</organism>
<dbReference type="InterPro" id="IPR008969">
    <property type="entry name" value="CarboxyPept-like_regulatory"/>
</dbReference>
<comment type="subcellular location">
    <subcellularLocation>
        <location evidence="1 8">Cell outer membrane</location>
        <topology evidence="1 8">Multi-pass membrane protein</topology>
    </subcellularLocation>
</comment>
<evidence type="ECO:0000256" key="3">
    <source>
        <dbReference type="ARBA" id="ARBA00022452"/>
    </source>
</evidence>
<dbReference type="InterPro" id="IPR023996">
    <property type="entry name" value="TonB-dep_OMP_SusC/RagA"/>
</dbReference>
<evidence type="ECO:0000256" key="8">
    <source>
        <dbReference type="PROSITE-ProRule" id="PRU01360"/>
    </source>
</evidence>
<evidence type="ECO:0000256" key="7">
    <source>
        <dbReference type="ARBA" id="ARBA00023237"/>
    </source>
</evidence>
<evidence type="ECO:0000256" key="10">
    <source>
        <dbReference type="SAM" id="MobiDB-lite"/>
    </source>
</evidence>
<dbReference type="AlphaFoldDB" id="K0WZP1"/>
<evidence type="ECO:0000256" key="9">
    <source>
        <dbReference type="RuleBase" id="RU003357"/>
    </source>
</evidence>
<feature type="domain" description="TonB-dependent receptor-like beta-barrel" evidence="12">
    <location>
        <begin position="471"/>
        <end position="844"/>
    </location>
</feature>
<feature type="domain" description="TonB-dependent receptor plug" evidence="13">
    <location>
        <begin position="144"/>
        <end position="270"/>
    </location>
</feature>
<dbReference type="Gene3D" id="2.60.40.1120">
    <property type="entry name" value="Carboxypeptidase-like, regulatory domain"/>
    <property type="match status" value="1"/>
</dbReference>
<dbReference type="InterPro" id="IPR012910">
    <property type="entry name" value="Plug_dom"/>
</dbReference>
<dbReference type="Gene3D" id="2.170.130.10">
    <property type="entry name" value="TonB-dependent receptor, plug domain"/>
    <property type="match status" value="1"/>
</dbReference>
<evidence type="ECO:0000259" key="13">
    <source>
        <dbReference type="Pfam" id="PF07715"/>
    </source>
</evidence>
<keyword evidence="2 8" id="KW-0813">Transport</keyword>
<dbReference type="Pfam" id="PF13715">
    <property type="entry name" value="CarbopepD_reg_2"/>
    <property type="match status" value="1"/>
</dbReference>
<feature type="chain" id="PRO_5003840537" evidence="11">
    <location>
        <begin position="33"/>
        <end position="1084"/>
    </location>
</feature>
<dbReference type="NCBIfam" id="TIGR04057">
    <property type="entry name" value="SusC_RagA_signa"/>
    <property type="match status" value="1"/>
</dbReference>
<protein>
    <submittedName>
        <fullName evidence="14">SusC/RagA family TonB-linked outer membrane protein</fullName>
    </submittedName>
</protein>
<dbReference type="InterPro" id="IPR039426">
    <property type="entry name" value="TonB-dep_rcpt-like"/>
</dbReference>
<reference evidence="14 15" key="1">
    <citation type="submission" date="2012-08" db="EMBL/GenBank/DDBJ databases">
        <title>The Genome Sequence of Barnesiella intestinihominis YIT 11860.</title>
        <authorList>
            <consortium name="The Broad Institute Genome Sequencing Platform"/>
            <person name="Earl A."/>
            <person name="Ward D."/>
            <person name="Feldgarden M."/>
            <person name="Gevers D."/>
            <person name="Morotomi M."/>
            <person name="Walker B."/>
            <person name="Young S.K."/>
            <person name="Zeng Q."/>
            <person name="Gargeya S."/>
            <person name="Fitzgerald M."/>
            <person name="Haas B."/>
            <person name="Abouelleil A."/>
            <person name="Alvarado L."/>
            <person name="Arachchi H.M."/>
            <person name="Berlin A.M."/>
            <person name="Chapman S.B."/>
            <person name="Goldberg J."/>
            <person name="Griggs A."/>
            <person name="Gujja S."/>
            <person name="Hansen M."/>
            <person name="Howarth C."/>
            <person name="Imamovic A."/>
            <person name="Larimer J."/>
            <person name="McCowen C."/>
            <person name="Montmayeur A."/>
            <person name="Murphy C."/>
            <person name="Neiman D."/>
            <person name="Pearson M."/>
            <person name="Priest M."/>
            <person name="Roberts A."/>
            <person name="Saif S."/>
            <person name="Shea T."/>
            <person name="Sisk P."/>
            <person name="Sykes S."/>
            <person name="Wortman J."/>
            <person name="Nusbaum C."/>
            <person name="Birren B."/>
        </authorList>
    </citation>
    <scope>NUCLEOTIDE SEQUENCE [LARGE SCALE GENOMIC DNA]</scope>
    <source>
        <strain evidence="14 15">YIT 11860</strain>
    </source>
</reference>
<proteinExistence type="inferred from homology"/>
<keyword evidence="11" id="KW-0732">Signal</keyword>
<dbReference type="SUPFAM" id="SSF49464">
    <property type="entry name" value="Carboxypeptidase regulatory domain-like"/>
    <property type="match status" value="1"/>
</dbReference>
<dbReference type="Gene3D" id="2.40.170.20">
    <property type="entry name" value="TonB-dependent receptor, beta-barrel domain"/>
    <property type="match status" value="1"/>
</dbReference>
<comment type="caution">
    <text evidence="14">The sequence shown here is derived from an EMBL/GenBank/DDBJ whole genome shotgun (WGS) entry which is preliminary data.</text>
</comment>
<dbReference type="InterPro" id="IPR037066">
    <property type="entry name" value="Plug_dom_sf"/>
</dbReference>
<keyword evidence="6 8" id="KW-0472">Membrane</keyword>
<dbReference type="SUPFAM" id="SSF56935">
    <property type="entry name" value="Porins"/>
    <property type="match status" value="1"/>
</dbReference>
<evidence type="ECO:0000256" key="2">
    <source>
        <dbReference type="ARBA" id="ARBA00022448"/>
    </source>
</evidence>
<dbReference type="STRING" id="742726.HMPREF9448_01067"/>
<dbReference type="eggNOG" id="COG4771">
    <property type="taxonomic scope" value="Bacteria"/>
</dbReference>
<keyword evidence="15" id="KW-1185">Reference proteome</keyword>
<feature type="signal peptide" evidence="11">
    <location>
        <begin position="1"/>
        <end position="32"/>
    </location>
</feature>
<evidence type="ECO:0000313" key="15">
    <source>
        <dbReference type="Proteomes" id="UP000006044"/>
    </source>
</evidence>
<evidence type="ECO:0000256" key="6">
    <source>
        <dbReference type="ARBA" id="ARBA00023136"/>
    </source>
</evidence>
<evidence type="ECO:0000256" key="4">
    <source>
        <dbReference type="ARBA" id="ARBA00022692"/>
    </source>
</evidence>
<dbReference type="EMBL" id="ADLE01000008">
    <property type="protein sequence ID" value="EJZ64587.1"/>
    <property type="molecule type" value="Genomic_DNA"/>
</dbReference>
<dbReference type="GO" id="GO:0009279">
    <property type="term" value="C:cell outer membrane"/>
    <property type="evidence" value="ECO:0007669"/>
    <property type="project" value="UniProtKB-SubCell"/>
</dbReference>
<dbReference type="InterPro" id="IPR036942">
    <property type="entry name" value="Beta-barrel_TonB_sf"/>
</dbReference>
<dbReference type="NCBIfam" id="TIGR04056">
    <property type="entry name" value="OMP_RagA_SusC"/>
    <property type="match status" value="1"/>
</dbReference>
<evidence type="ECO:0000256" key="11">
    <source>
        <dbReference type="SAM" id="SignalP"/>
    </source>
</evidence>
<name>K0WZP1_9BACT</name>
<dbReference type="PROSITE" id="PS52016">
    <property type="entry name" value="TONB_DEPENDENT_REC_3"/>
    <property type="match status" value="1"/>
</dbReference>
<dbReference type="Proteomes" id="UP000006044">
    <property type="component" value="Unassembled WGS sequence"/>
</dbReference>
<evidence type="ECO:0000313" key="14">
    <source>
        <dbReference type="EMBL" id="EJZ64587.1"/>
    </source>
</evidence>
<dbReference type="Pfam" id="PF07715">
    <property type="entry name" value="Plug"/>
    <property type="match status" value="1"/>
</dbReference>
<dbReference type="InterPro" id="IPR023997">
    <property type="entry name" value="TonB-dep_OMP_SusC/RagA_CS"/>
</dbReference>
<gene>
    <name evidence="14" type="ORF">HMPREF9448_01067</name>
</gene>
<comment type="similarity">
    <text evidence="8 9">Belongs to the TonB-dependent receptor family.</text>
</comment>
<evidence type="ECO:0000256" key="1">
    <source>
        <dbReference type="ARBA" id="ARBA00004571"/>
    </source>
</evidence>
<sequence>MVKSKSMKKNQKCKIGLLAFSLSFFVPFFANAIDQGAGKVTANVTQPSKRTIKGVVSDVSGEPLIGVSVLVKGTSIGASTNIDGVYSVEVPNNNAVLEFSYVGYQKATLSLANASSYDVVMHEETRVLQEVVVTAMGISRESKTLTYATQTIKNEEVTRIKDNNFINSLQGKSAGLTIVPNNSGAGGGASKIVLRGSTSILGTNQPLIVVDGVPMQDGMGTQATDNMILGGGRSGDDLLSTINPEDIDNMTILKGPNAAALYGSAANNGVIVITTKSGASGSVKVNVSSTTSIETIAMYPRTQQIYGISGGDQWSAWGPKIGTRSADEVASAPYLMNSARNAVKDFFNKGVTTTNGVTLSGGTENFRTYFSYNNTYQTGLIPNNKFTRNNVMFKESFSLFDKRININTSLNWIHQKTDNAPVVGKALSALYALYRTPADIDMRYFKHNYKHLGTVADNIVSDPEKGNPKLIGQPVQTWYWYDQYLNNPYWVANMYNDYLKRDRLLANITLDAKIWQNIKYQTRFNVDYVTQNNLNEEYAGMNRVGFDYVGGKYYNGDSRSSDIYNDHMLTWNDRFNDKIDVNVAVGTSFSRHYDRNTSITTAIDTCGVPNAFVPQNNKHSRPNNPNGSATSASDSWNNKDWSTALFATASVGLFDKVYLDGSYRLEWAQSFQQFTQGSGYKSFDYYSAGVNVLIDKFLPRRDWLNQLKWRGSWSVVGNPIPNTLFARQSYDFSNGTISTRPPLFDDPQPETTTSFETGLDVWMFENKFNFDLTYYNSTLRNQFLYVTTANGESKPVNTGKIRNYGLEFQASYRWNINKDWRWQTGFNIAWNDNRILETYKTESGAPYEVQMGPNAFKIKYVEGGRYGDIYVNSFARDENGHIKINDAGNYENAVPVMASGKYETKVGNMTSPVTLGWNNTFTWKNFTLYFLIDGRIGGKVMSLTEADLDLYGLSERSAQDRLNGERVMQNGKEYILKPLPDGSGNKVSVENYYTTIGALPMEDHVYNATSLRMRDISLSYDMPNLFGKNQGMTAQFSVKNAFFIYKDSPVDPDISVSAANGYSGIDCYSLPTTRSFALTLKFNF</sequence>
<feature type="region of interest" description="Disordered" evidence="10">
    <location>
        <begin position="613"/>
        <end position="635"/>
    </location>
</feature>